<dbReference type="CDD" id="cd09076">
    <property type="entry name" value="L1-EN"/>
    <property type="match status" value="1"/>
</dbReference>
<dbReference type="Proteomes" id="UP001187531">
    <property type="component" value="Unassembled WGS sequence"/>
</dbReference>
<protein>
    <recommendedName>
        <fullName evidence="3">Endonuclease/exonuclease/phosphatase domain-containing protein</fullName>
    </recommendedName>
</protein>
<dbReference type="InterPro" id="IPR036691">
    <property type="entry name" value="Endo/exonu/phosph_ase_sf"/>
</dbReference>
<dbReference type="AlphaFoldDB" id="A0AA88HNU4"/>
<organism evidence="1 2">
    <name type="scientific">Artemia franciscana</name>
    <name type="common">Brine shrimp</name>
    <name type="synonym">Artemia sanfranciscana</name>
    <dbReference type="NCBI Taxonomy" id="6661"/>
    <lineage>
        <taxon>Eukaryota</taxon>
        <taxon>Metazoa</taxon>
        <taxon>Ecdysozoa</taxon>
        <taxon>Arthropoda</taxon>
        <taxon>Crustacea</taxon>
        <taxon>Branchiopoda</taxon>
        <taxon>Anostraca</taxon>
        <taxon>Artemiidae</taxon>
        <taxon>Artemia</taxon>
    </lineage>
</organism>
<dbReference type="EMBL" id="JAVRJZ010000015">
    <property type="protein sequence ID" value="KAK2712338.1"/>
    <property type="molecule type" value="Genomic_DNA"/>
</dbReference>
<evidence type="ECO:0000313" key="1">
    <source>
        <dbReference type="EMBL" id="KAK2712338.1"/>
    </source>
</evidence>
<evidence type="ECO:0008006" key="3">
    <source>
        <dbReference type="Google" id="ProtNLM"/>
    </source>
</evidence>
<comment type="caution">
    <text evidence="1">The sequence shown here is derived from an EMBL/GenBank/DDBJ whole genome shotgun (WGS) entry which is preliminary data.</text>
</comment>
<dbReference type="Gene3D" id="3.60.10.10">
    <property type="entry name" value="Endonuclease/exonuclease/phosphatase"/>
    <property type="match status" value="1"/>
</dbReference>
<keyword evidence="2" id="KW-1185">Reference proteome</keyword>
<name>A0AA88HNU4_ARTSF</name>
<proteinExistence type="predicted"/>
<reference evidence="1" key="1">
    <citation type="submission" date="2023-07" db="EMBL/GenBank/DDBJ databases">
        <title>Chromosome-level genome assembly of Artemia franciscana.</title>
        <authorList>
            <person name="Jo E."/>
        </authorList>
    </citation>
    <scope>NUCLEOTIDE SEQUENCE</scope>
    <source>
        <tissue evidence="1">Whole body</tissue>
    </source>
</reference>
<accession>A0AA88HNU4</accession>
<gene>
    <name evidence="1" type="ORF">QYM36_011133</name>
</gene>
<evidence type="ECO:0000313" key="2">
    <source>
        <dbReference type="Proteomes" id="UP001187531"/>
    </source>
</evidence>
<dbReference type="SUPFAM" id="SSF56219">
    <property type="entry name" value="DNase I-like"/>
    <property type="match status" value="1"/>
</dbReference>
<sequence>MDARPWTGFLKTTECFRIGYWNVRTVNQETQPGKLNGVMRNLDKFRIDTAGLSESRLTGFGTLNSETYPILYPGLETRKEAGVVMALSSRAKKCLVDWKPINERILRACFATSQAKLRVIVVYAPTNDTVDQTKDDFYRVLSNVVAKAHRHDIVTLCGDFNDKVGS</sequence>